<dbReference type="OrthoDB" id="10446570at2759"/>
<evidence type="ECO:0000256" key="2">
    <source>
        <dbReference type="SAM" id="SignalP"/>
    </source>
</evidence>
<evidence type="ECO:0000256" key="1">
    <source>
        <dbReference type="SAM" id="Phobius"/>
    </source>
</evidence>
<dbReference type="RefSeq" id="XP_068352524.1">
    <property type="nucleotide sequence ID" value="XM_068509503.1"/>
</dbReference>
<organism evidence="3 4">
    <name type="scientific">Tritrichomonas foetus</name>
    <dbReference type="NCBI Taxonomy" id="1144522"/>
    <lineage>
        <taxon>Eukaryota</taxon>
        <taxon>Metamonada</taxon>
        <taxon>Parabasalia</taxon>
        <taxon>Tritrichomonadida</taxon>
        <taxon>Tritrichomonadidae</taxon>
        <taxon>Tritrichomonas</taxon>
    </lineage>
</organism>
<accession>A0A1J4JPE4</accession>
<keyword evidence="1" id="KW-1133">Transmembrane helix</keyword>
<keyword evidence="1" id="KW-0812">Transmembrane</keyword>
<dbReference type="VEuPathDB" id="TrichDB:TRFO_34156"/>
<keyword evidence="4" id="KW-1185">Reference proteome</keyword>
<comment type="caution">
    <text evidence="3">The sequence shown here is derived from an EMBL/GenBank/DDBJ whole genome shotgun (WGS) entry which is preliminary data.</text>
</comment>
<keyword evidence="2" id="KW-0732">Signal</keyword>
<evidence type="ECO:0008006" key="5">
    <source>
        <dbReference type="Google" id="ProtNLM"/>
    </source>
</evidence>
<sequence>MLIHLFSFFAACSDYYTALNGADNDFCHLLQPCSFERVVKKVRPKDIIFIKGDYIGEPDDLEKARVLFNSALAQGVIVASDNMTINGTKLQNVGFSFIVVQSTEEPRIHSFHFTGFSCSIACFRTVEKGVISNSYFTHNHVKGGIGLLSFGVGKCKLDECVLVENTVLNSSLISMFSTHLYLNMTLIERNFVKSNSRQALLFAINSVCEYTNTTIRFNSSPHSPLHQFEFRSCFGFWNCTFEFNKHPETMLCDGTCEFNFTNTTISNNMGSFLTTSVHSVVSFNESSIINNFSGDRPLFYLPGSEFYILHPCFFIENHGTSILDTRGMKSLINLTNAQFIGNNVDEFVIGVDESSKVVLNNCKFKENFALKSSIYSKKSYLEIQNSSFRRNKVAAIKMKKGKAHIFDSKFMNNIGSNDDSYSILSHGSTLSVSNSYFQGSSPYGHINATGKVSLFQLSFSGMKKYSLRGSIRSSCILCSYNVGKVKKPKFYFYFVHNLTGLMIMFTLVSIILLFLFYSFDYLVKRKCRMNYQNLPNDKLFV</sequence>
<feature type="transmembrane region" description="Helical" evidence="1">
    <location>
        <begin position="490"/>
        <end position="519"/>
    </location>
</feature>
<reference evidence="3" key="1">
    <citation type="submission" date="2016-10" db="EMBL/GenBank/DDBJ databases">
        <authorList>
            <person name="Benchimol M."/>
            <person name="Almeida L.G."/>
            <person name="Vasconcelos A.T."/>
            <person name="Perreira-Neves A."/>
            <person name="Rosa I.A."/>
            <person name="Tasca T."/>
            <person name="Bogo M.R."/>
            <person name="de Souza W."/>
        </authorList>
    </citation>
    <scope>NUCLEOTIDE SEQUENCE [LARGE SCALE GENOMIC DNA]</scope>
    <source>
        <strain evidence="3">K</strain>
    </source>
</reference>
<dbReference type="Proteomes" id="UP000179807">
    <property type="component" value="Unassembled WGS sequence"/>
</dbReference>
<evidence type="ECO:0000313" key="3">
    <source>
        <dbReference type="EMBL" id="OHS99387.1"/>
    </source>
</evidence>
<dbReference type="InterPro" id="IPR011050">
    <property type="entry name" value="Pectin_lyase_fold/virulence"/>
</dbReference>
<keyword evidence="1" id="KW-0472">Membrane</keyword>
<feature type="chain" id="PRO_5009630177" description="Right handed beta helix domain-containing protein" evidence="2">
    <location>
        <begin position="19"/>
        <end position="541"/>
    </location>
</feature>
<dbReference type="AlphaFoldDB" id="A0A1J4JPE4"/>
<proteinExistence type="predicted"/>
<gene>
    <name evidence="3" type="ORF">TRFO_34156</name>
</gene>
<dbReference type="GeneID" id="94844207"/>
<name>A0A1J4JPE4_9EUKA</name>
<feature type="signal peptide" evidence="2">
    <location>
        <begin position="1"/>
        <end position="18"/>
    </location>
</feature>
<dbReference type="SUPFAM" id="SSF51126">
    <property type="entry name" value="Pectin lyase-like"/>
    <property type="match status" value="2"/>
</dbReference>
<evidence type="ECO:0000313" key="4">
    <source>
        <dbReference type="Proteomes" id="UP000179807"/>
    </source>
</evidence>
<protein>
    <recommendedName>
        <fullName evidence="5">Right handed beta helix domain-containing protein</fullName>
    </recommendedName>
</protein>
<dbReference type="EMBL" id="MLAK01001007">
    <property type="protein sequence ID" value="OHS99387.1"/>
    <property type="molecule type" value="Genomic_DNA"/>
</dbReference>